<evidence type="ECO:0000313" key="1">
    <source>
        <dbReference type="EMBL" id="KAI3375437.1"/>
    </source>
</evidence>
<keyword evidence="2" id="KW-1185">Reference proteome</keyword>
<gene>
    <name evidence="1" type="ORF">L3Q82_021922</name>
</gene>
<protein>
    <submittedName>
        <fullName evidence="1">Uncharacterized protein</fullName>
    </submittedName>
</protein>
<sequence>MQERIPVLWKTSCVVPVPKKATPSGLNNFRPVALTSHGMKQHRSSTRNCPVSFPYILYTSDFKYNFQSCHLQNVSNDSAMVGCIRNGQESEYRELVNNFAEWFGRNRPFLLLNVNKTKEMVVDFTRKRTEAEPVNIMGEEVGTVEHYKYLGVHLNSRLDWSTNTDAPYKKERSRLYFLRMCVQEDVGDLLPVCGCERHPLCCGLLGERHQCQRCQQD</sequence>
<proteinExistence type="predicted"/>
<evidence type="ECO:0000313" key="2">
    <source>
        <dbReference type="Proteomes" id="UP000831701"/>
    </source>
</evidence>
<dbReference type="EMBL" id="CM041533">
    <property type="protein sequence ID" value="KAI3375437.1"/>
    <property type="molecule type" value="Genomic_DNA"/>
</dbReference>
<reference evidence="1" key="1">
    <citation type="submission" date="2022-04" db="EMBL/GenBank/DDBJ databases">
        <title>Jade perch genome.</title>
        <authorList>
            <person name="Chao B."/>
        </authorList>
    </citation>
    <scope>NUCLEOTIDE SEQUENCE</scope>
    <source>
        <strain evidence="1">CB-2022</strain>
    </source>
</reference>
<name>A0ACB8X5X1_9TELE</name>
<organism evidence="1 2">
    <name type="scientific">Scortum barcoo</name>
    <name type="common">barcoo grunter</name>
    <dbReference type="NCBI Taxonomy" id="214431"/>
    <lineage>
        <taxon>Eukaryota</taxon>
        <taxon>Metazoa</taxon>
        <taxon>Chordata</taxon>
        <taxon>Craniata</taxon>
        <taxon>Vertebrata</taxon>
        <taxon>Euteleostomi</taxon>
        <taxon>Actinopterygii</taxon>
        <taxon>Neopterygii</taxon>
        <taxon>Teleostei</taxon>
        <taxon>Neoteleostei</taxon>
        <taxon>Acanthomorphata</taxon>
        <taxon>Eupercaria</taxon>
        <taxon>Centrarchiformes</taxon>
        <taxon>Terapontoidei</taxon>
        <taxon>Terapontidae</taxon>
        <taxon>Scortum</taxon>
    </lineage>
</organism>
<accession>A0ACB8X5X1</accession>
<dbReference type="Proteomes" id="UP000831701">
    <property type="component" value="Chromosome 3"/>
</dbReference>
<comment type="caution">
    <text evidence="1">The sequence shown here is derived from an EMBL/GenBank/DDBJ whole genome shotgun (WGS) entry which is preliminary data.</text>
</comment>